<feature type="chain" id="PRO_5035719328" description="C-type lectin domain-containing protein" evidence="1">
    <location>
        <begin position="20"/>
        <end position="124"/>
    </location>
</feature>
<keyword evidence="1" id="KW-0732">Signal</keyword>
<protein>
    <recommendedName>
        <fullName evidence="4">C-type lectin domain-containing protein</fullName>
    </recommendedName>
</protein>
<sequence length="124" mass="14399">MFLVIFIAVLAIVPVLLLGQNYGFQENLPRRFRKSDPVDCSWSGRWMGSEDAFNFYCRFDPEQGKCGKLECSVNHPLFKAHNASLIEGENCDELRMWNLRGKASCGYIAWFERGEYRNGWYKTS</sequence>
<evidence type="ECO:0000313" key="2">
    <source>
        <dbReference type="EnsemblMetazoa" id="CJA13191.1"/>
    </source>
</evidence>
<dbReference type="PANTHER" id="PTHR35180">
    <property type="entry name" value="PROTEIN CBG06219"/>
    <property type="match status" value="1"/>
</dbReference>
<evidence type="ECO:0000256" key="1">
    <source>
        <dbReference type="SAM" id="SignalP"/>
    </source>
</evidence>
<accession>A0A8R1I360</accession>
<feature type="signal peptide" evidence="1">
    <location>
        <begin position="1"/>
        <end position="19"/>
    </location>
</feature>
<reference evidence="2" key="2">
    <citation type="submission" date="2022-06" db="UniProtKB">
        <authorList>
            <consortium name="EnsemblMetazoa"/>
        </authorList>
    </citation>
    <scope>IDENTIFICATION</scope>
    <source>
        <strain evidence="2">DF5081</strain>
    </source>
</reference>
<evidence type="ECO:0008006" key="4">
    <source>
        <dbReference type="Google" id="ProtNLM"/>
    </source>
</evidence>
<name>A0A8R1I360_CAEJA</name>
<dbReference type="AlphaFoldDB" id="A0A8R1I360"/>
<dbReference type="PANTHER" id="PTHR35180:SF6">
    <property type="entry name" value="PROTEIN CBG21798"/>
    <property type="match status" value="1"/>
</dbReference>
<dbReference type="EnsemblMetazoa" id="CJA13191.1">
    <property type="protein sequence ID" value="CJA13191.1"/>
    <property type="gene ID" value="WBGene00132395"/>
</dbReference>
<keyword evidence="3" id="KW-1185">Reference proteome</keyword>
<organism evidence="2 3">
    <name type="scientific">Caenorhabditis japonica</name>
    <dbReference type="NCBI Taxonomy" id="281687"/>
    <lineage>
        <taxon>Eukaryota</taxon>
        <taxon>Metazoa</taxon>
        <taxon>Ecdysozoa</taxon>
        <taxon>Nematoda</taxon>
        <taxon>Chromadorea</taxon>
        <taxon>Rhabditida</taxon>
        <taxon>Rhabditina</taxon>
        <taxon>Rhabditomorpha</taxon>
        <taxon>Rhabditoidea</taxon>
        <taxon>Rhabditidae</taxon>
        <taxon>Peloderinae</taxon>
        <taxon>Caenorhabditis</taxon>
    </lineage>
</organism>
<reference evidence="3" key="1">
    <citation type="submission" date="2010-08" db="EMBL/GenBank/DDBJ databases">
        <authorList>
            <consortium name="Caenorhabditis japonica Sequencing Consortium"/>
            <person name="Wilson R.K."/>
        </authorList>
    </citation>
    <scope>NUCLEOTIDE SEQUENCE [LARGE SCALE GENOMIC DNA]</scope>
    <source>
        <strain evidence="3">DF5081</strain>
    </source>
</reference>
<proteinExistence type="predicted"/>
<evidence type="ECO:0000313" key="3">
    <source>
        <dbReference type="Proteomes" id="UP000005237"/>
    </source>
</evidence>
<dbReference type="Proteomes" id="UP000005237">
    <property type="component" value="Unassembled WGS sequence"/>
</dbReference>